<protein>
    <submittedName>
        <fullName evidence="2">Uncharacterized protein</fullName>
    </submittedName>
</protein>
<organism evidence="2 3">
    <name type="scientific">Blepharisma stoltei</name>
    <dbReference type="NCBI Taxonomy" id="1481888"/>
    <lineage>
        <taxon>Eukaryota</taxon>
        <taxon>Sar</taxon>
        <taxon>Alveolata</taxon>
        <taxon>Ciliophora</taxon>
        <taxon>Postciliodesmatophora</taxon>
        <taxon>Heterotrichea</taxon>
        <taxon>Heterotrichida</taxon>
        <taxon>Blepharismidae</taxon>
        <taxon>Blepharisma</taxon>
    </lineage>
</organism>
<dbReference type="EMBL" id="CAJZBQ010000035">
    <property type="protein sequence ID" value="CAG9323960.1"/>
    <property type="molecule type" value="Genomic_DNA"/>
</dbReference>
<sequence length="350" mass="40908">MLLNGYGDAFHYCNISLYKIIECQQSGISDFKTKMLIYLVLGIAVLGACVLIMAPFCYSTLKIENNLWNSIRKSAYTHYSELVQTITERLTIIHHQTEIPLNGKKLSKNAFNFKNYRKYAWRIFIYFIIVFAFSIINMSYFYKKCAEYLSYRPEVIRELINMQTLYTSLAIWTSEAAGEYTGTAAKYILYYAYPFVDSKAAMQIAIDKINYSEIVLRDTKNSPILSKQFNQLYYENVNNYPYADFGYGVYSAGEITMYEATAIFYELSDYAAWTKFIFVATSIDHYYSQMIDEVNSYSKSIIDSQIHLIMAILIVFIVISLTMYFGMYLRFFRKEKQYLTKINSVMKIMP</sequence>
<feature type="transmembrane region" description="Helical" evidence="1">
    <location>
        <begin position="123"/>
        <end position="142"/>
    </location>
</feature>
<name>A0AAU9JKF4_9CILI</name>
<dbReference type="AlphaFoldDB" id="A0AAU9JKF4"/>
<comment type="caution">
    <text evidence="2">The sequence shown here is derived from an EMBL/GenBank/DDBJ whole genome shotgun (WGS) entry which is preliminary data.</text>
</comment>
<reference evidence="2" key="1">
    <citation type="submission" date="2021-09" db="EMBL/GenBank/DDBJ databases">
        <authorList>
            <consortium name="AG Swart"/>
            <person name="Singh M."/>
            <person name="Singh A."/>
            <person name="Seah K."/>
            <person name="Emmerich C."/>
        </authorList>
    </citation>
    <scope>NUCLEOTIDE SEQUENCE</scope>
    <source>
        <strain evidence="2">ATCC30299</strain>
    </source>
</reference>
<proteinExistence type="predicted"/>
<accession>A0AAU9JKF4</accession>
<feature type="transmembrane region" description="Helical" evidence="1">
    <location>
        <begin position="306"/>
        <end position="329"/>
    </location>
</feature>
<evidence type="ECO:0000313" key="3">
    <source>
        <dbReference type="Proteomes" id="UP001162131"/>
    </source>
</evidence>
<evidence type="ECO:0000313" key="2">
    <source>
        <dbReference type="EMBL" id="CAG9323960.1"/>
    </source>
</evidence>
<keyword evidence="1" id="KW-0472">Membrane</keyword>
<keyword evidence="1" id="KW-0812">Transmembrane</keyword>
<keyword evidence="1" id="KW-1133">Transmembrane helix</keyword>
<gene>
    <name evidence="2" type="ORF">BSTOLATCC_MIC34990</name>
</gene>
<evidence type="ECO:0000256" key="1">
    <source>
        <dbReference type="SAM" id="Phobius"/>
    </source>
</evidence>
<dbReference type="Proteomes" id="UP001162131">
    <property type="component" value="Unassembled WGS sequence"/>
</dbReference>
<feature type="transmembrane region" description="Helical" evidence="1">
    <location>
        <begin position="35"/>
        <end position="58"/>
    </location>
</feature>
<keyword evidence="3" id="KW-1185">Reference proteome</keyword>